<dbReference type="OMA" id="HAMTCAC"/>
<reference evidence="1 2" key="1">
    <citation type="journal article" date="2013" name="Front. Plant Sci.">
        <title>The Reference Genome of the Halophytic Plant Eutrema salsugineum.</title>
        <authorList>
            <person name="Yang R."/>
            <person name="Jarvis D.E."/>
            <person name="Chen H."/>
            <person name="Beilstein M.A."/>
            <person name="Grimwood J."/>
            <person name="Jenkins J."/>
            <person name="Shu S."/>
            <person name="Prochnik S."/>
            <person name="Xin M."/>
            <person name="Ma C."/>
            <person name="Schmutz J."/>
            <person name="Wing R.A."/>
            <person name="Mitchell-Olds T."/>
            <person name="Schumaker K.S."/>
            <person name="Wang X."/>
        </authorList>
    </citation>
    <scope>NUCLEOTIDE SEQUENCE [LARGE SCALE GENOMIC DNA]</scope>
</reference>
<gene>
    <name evidence="1" type="ORF">EUTSA_v10026875mg</name>
</gene>
<dbReference type="EMBL" id="KI517384">
    <property type="protein sequence ID" value="ESQ54704.1"/>
    <property type="molecule type" value="Genomic_DNA"/>
</dbReference>
<evidence type="ECO:0008006" key="3">
    <source>
        <dbReference type="Google" id="ProtNLM"/>
    </source>
</evidence>
<evidence type="ECO:0000313" key="1">
    <source>
        <dbReference type="EMBL" id="ESQ54704.1"/>
    </source>
</evidence>
<dbReference type="KEGG" id="eus:EUTSA_v10026875mg"/>
<keyword evidence="2" id="KW-1185">Reference proteome</keyword>
<dbReference type="Gramene" id="ESQ54704">
    <property type="protein sequence ID" value="ESQ54704"/>
    <property type="gene ID" value="EUTSA_v10026875mg"/>
</dbReference>
<organism evidence="1 2">
    <name type="scientific">Eutrema salsugineum</name>
    <name type="common">Saltwater cress</name>
    <name type="synonym">Sisymbrium salsugineum</name>
    <dbReference type="NCBI Taxonomy" id="72664"/>
    <lineage>
        <taxon>Eukaryota</taxon>
        <taxon>Viridiplantae</taxon>
        <taxon>Streptophyta</taxon>
        <taxon>Embryophyta</taxon>
        <taxon>Tracheophyta</taxon>
        <taxon>Spermatophyta</taxon>
        <taxon>Magnoliopsida</taxon>
        <taxon>eudicotyledons</taxon>
        <taxon>Gunneridae</taxon>
        <taxon>Pentapetalae</taxon>
        <taxon>rosids</taxon>
        <taxon>malvids</taxon>
        <taxon>Brassicales</taxon>
        <taxon>Brassicaceae</taxon>
        <taxon>Eutremeae</taxon>
        <taxon>Eutrema</taxon>
    </lineage>
</organism>
<accession>V4ME20</accession>
<dbReference type="AlphaFoldDB" id="V4ME20"/>
<evidence type="ECO:0000313" key="2">
    <source>
        <dbReference type="Proteomes" id="UP000030689"/>
    </source>
</evidence>
<dbReference type="STRING" id="72664.V4ME20"/>
<protein>
    <recommendedName>
        <fullName evidence="3">DUF295 domain-containing protein</fullName>
    </recommendedName>
</protein>
<proteinExistence type="predicted"/>
<sequence>MSQLIINRLLKPNLCKNVLRRKNVRLFSTPAYPYLLIDHILNNTACGLEESDAGRRFTLSSESYHPPHLKEKMINLRDQELVDEVRHAMTLGFHNAKPVSVDLPPLPTGSRIQNLAMSSRPDLNNKDWVVAVKFSGSQLRLYRPACDDGFRWLDINTTPESINPFSSLMYSKKDERFYIPSPGCEYLCSLDVHFKEGDMLEFPLMWTAEHPKPRELNPLLSFFRTDHLVESPSGDKFLVKW</sequence>
<name>V4ME20_EUTSA</name>
<dbReference type="Proteomes" id="UP000030689">
    <property type="component" value="Unassembled WGS sequence"/>
</dbReference>